<evidence type="ECO:0000256" key="1">
    <source>
        <dbReference type="ARBA" id="ARBA00004245"/>
    </source>
</evidence>
<reference evidence="12" key="1">
    <citation type="submission" date="2019-06" db="EMBL/GenBank/DDBJ databases">
        <authorList>
            <person name="Zheng W."/>
        </authorList>
    </citation>
    <scope>NUCLEOTIDE SEQUENCE</scope>
    <source>
        <strain evidence="12">QDHG01</strain>
    </source>
</reference>
<keyword evidence="8 10" id="KW-0206">Cytoskeleton</keyword>
<dbReference type="Gene3D" id="3.30.450.30">
    <property type="entry name" value="Dynein light chain 2a, cytoplasmic"/>
    <property type="match status" value="1"/>
</dbReference>
<comment type="function">
    <text evidence="9">Acts as one of several non-catalytic accessory components of the cytoplasmic dynein 1 complex that are thought to be involved in linking dynein to cargos and to adapter proteins that regulate dynein function. Cytoplasmic dynein 1 acts as a motor for the intracellular retrograde motility of vesicles and organelles along microtubules.</text>
</comment>
<comment type="similarity">
    <text evidence="2 10">Belongs to the GAMAD family.</text>
</comment>
<evidence type="ECO:0000259" key="11">
    <source>
        <dbReference type="SMART" id="SM00960"/>
    </source>
</evidence>
<dbReference type="AlphaFoldDB" id="A0A8J8NV46"/>
<comment type="caution">
    <text evidence="12">The sequence shown here is derived from an EMBL/GenBank/DDBJ whole genome shotgun (WGS) entry which is preliminary data.</text>
</comment>
<evidence type="ECO:0000256" key="4">
    <source>
        <dbReference type="ARBA" id="ARBA00022490"/>
    </source>
</evidence>
<dbReference type="Proteomes" id="UP000785679">
    <property type="component" value="Unassembled WGS sequence"/>
</dbReference>
<gene>
    <name evidence="12" type="ORF">FGO68_gene6713</name>
</gene>
<dbReference type="InterPro" id="IPR016561">
    <property type="entry name" value="DYNLRB1/2"/>
</dbReference>
<keyword evidence="3 10" id="KW-0813">Transport</keyword>
<dbReference type="GO" id="GO:0045505">
    <property type="term" value="F:dynein intermediate chain binding"/>
    <property type="evidence" value="ECO:0007669"/>
    <property type="project" value="UniProtKB-UniRule"/>
</dbReference>
<dbReference type="PANTHER" id="PTHR10779">
    <property type="entry name" value="DYNEIN LIGHT CHAIN ROADBLOCK"/>
    <property type="match status" value="1"/>
</dbReference>
<dbReference type="InterPro" id="IPR004942">
    <property type="entry name" value="Roadblock/LAMTOR2_dom"/>
</dbReference>
<dbReference type="GO" id="GO:0005874">
    <property type="term" value="C:microtubule"/>
    <property type="evidence" value="ECO:0007669"/>
    <property type="project" value="UniProtKB-UniRule"/>
</dbReference>
<evidence type="ECO:0000256" key="5">
    <source>
        <dbReference type="ARBA" id="ARBA00022701"/>
    </source>
</evidence>
<keyword evidence="13" id="KW-1185">Reference proteome</keyword>
<dbReference type="Pfam" id="PF03259">
    <property type="entry name" value="Robl_LC7"/>
    <property type="match status" value="1"/>
</dbReference>
<evidence type="ECO:0000256" key="7">
    <source>
        <dbReference type="ARBA" id="ARBA00023175"/>
    </source>
</evidence>
<evidence type="ECO:0000256" key="10">
    <source>
        <dbReference type="PIRNR" id="PIRNR009998"/>
    </source>
</evidence>
<dbReference type="GO" id="GO:0005868">
    <property type="term" value="C:cytoplasmic dynein complex"/>
    <property type="evidence" value="ECO:0007669"/>
    <property type="project" value="UniProtKB-UniRule"/>
</dbReference>
<keyword evidence="4 10" id="KW-0963">Cytoplasm</keyword>
<evidence type="ECO:0000256" key="6">
    <source>
        <dbReference type="ARBA" id="ARBA00023017"/>
    </source>
</evidence>
<dbReference type="EMBL" id="RRYP01005081">
    <property type="protein sequence ID" value="TNV82336.1"/>
    <property type="molecule type" value="Genomic_DNA"/>
</dbReference>
<comment type="subcellular location">
    <subcellularLocation>
        <location evidence="1 10">Cytoplasm</location>
        <location evidence="1 10">Cytoskeleton</location>
    </subcellularLocation>
</comment>
<accession>A0A8J8NV46</accession>
<evidence type="ECO:0000313" key="12">
    <source>
        <dbReference type="EMBL" id="TNV82336.1"/>
    </source>
</evidence>
<dbReference type="OrthoDB" id="299194at2759"/>
<keyword evidence="7 10" id="KW-0505">Motor protein</keyword>
<keyword evidence="5 10" id="KW-0493">Microtubule</keyword>
<dbReference type="PIRSF" id="PIRSF009998">
    <property type="entry name" value="DLC7"/>
    <property type="match status" value="1"/>
</dbReference>
<dbReference type="GO" id="GO:0005737">
    <property type="term" value="C:cytoplasm"/>
    <property type="evidence" value="ECO:0007669"/>
    <property type="project" value="UniProtKB-UniRule"/>
</dbReference>
<evidence type="ECO:0000256" key="9">
    <source>
        <dbReference type="ARBA" id="ARBA00025362"/>
    </source>
</evidence>
<organism evidence="12 13">
    <name type="scientific">Halteria grandinella</name>
    <dbReference type="NCBI Taxonomy" id="5974"/>
    <lineage>
        <taxon>Eukaryota</taxon>
        <taxon>Sar</taxon>
        <taxon>Alveolata</taxon>
        <taxon>Ciliophora</taxon>
        <taxon>Intramacronucleata</taxon>
        <taxon>Spirotrichea</taxon>
        <taxon>Stichotrichia</taxon>
        <taxon>Sporadotrichida</taxon>
        <taxon>Halteriidae</taxon>
        <taxon>Halteria</taxon>
    </lineage>
</organism>
<feature type="domain" description="Roadblock/LAMTOR2" evidence="11">
    <location>
        <begin position="4"/>
        <end position="96"/>
    </location>
</feature>
<dbReference type="FunFam" id="3.30.450.30:FF:000009">
    <property type="entry name" value="Dynein light chain roadblock"/>
    <property type="match status" value="1"/>
</dbReference>
<dbReference type="SUPFAM" id="SSF103196">
    <property type="entry name" value="Roadblock/LC7 domain"/>
    <property type="match status" value="1"/>
</dbReference>
<evidence type="ECO:0000313" key="13">
    <source>
        <dbReference type="Proteomes" id="UP000785679"/>
    </source>
</evidence>
<proteinExistence type="inferred from homology"/>
<evidence type="ECO:0000256" key="3">
    <source>
        <dbReference type="ARBA" id="ARBA00022448"/>
    </source>
</evidence>
<sequence length="103" mass="11800">MAEVEERIGRIKNHKGVKGLLIVDENGKFLRSTMPSNNNDTAPKQYAQKVTELAKKARSVVRDIDPMNDLTFFRVRSKRQEILVAPDKNLFLIVIQTPYEEGE</sequence>
<protein>
    <recommendedName>
        <fullName evidence="10">Dynein light chain roadblock</fullName>
    </recommendedName>
</protein>
<name>A0A8J8NV46_HALGN</name>
<evidence type="ECO:0000256" key="2">
    <source>
        <dbReference type="ARBA" id="ARBA00007191"/>
    </source>
</evidence>
<evidence type="ECO:0000256" key="8">
    <source>
        <dbReference type="ARBA" id="ARBA00023212"/>
    </source>
</evidence>
<keyword evidence="6 10" id="KW-0243">Dynein</keyword>
<dbReference type="SMART" id="SM00960">
    <property type="entry name" value="Robl_LC7"/>
    <property type="match status" value="1"/>
</dbReference>
<dbReference type="GO" id="GO:0007018">
    <property type="term" value="P:microtubule-based movement"/>
    <property type="evidence" value="ECO:0007669"/>
    <property type="project" value="UniProtKB-UniRule"/>
</dbReference>